<dbReference type="SUPFAM" id="SSF53335">
    <property type="entry name" value="S-adenosyl-L-methionine-dependent methyltransferases"/>
    <property type="match status" value="1"/>
</dbReference>
<keyword evidence="4" id="KW-1185">Reference proteome</keyword>
<protein>
    <submittedName>
        <fullName evidence="3">Methyltransferase domain-containing protein</fullName>
    </submittedName>
</protein>
<proteinExistence type="predicted"/>
<accession>A0A3B0CB38</accession>
<dbReference type="Proteomes" id="UP000276603">
    <property type="component" value="Unassembled WGS sequence"/>
</dbReference>
<sequence length="243" mass="28011">MNMDFSKRSRELELMDNPDVSKQTLENVLRDINRANRILGGNKGTITALSQLISQNPRNSYTVLDMGCGDGAMLREVVLFFRRIHKKVKCIGIDLNEKALQIANKASVDFPEINYLKRDIMDSDTQGLECDILITTLTLHHFYDEQIPSILQRFGKLAHIGIVINDLQRSSWAYSLFKVFSLIFIHTQIAKNDGLVSIARGFTKAELIRFSKEILGAEHAITWQWAFRYVWIIKMNRLTRTYE</sequence>
<gene>
    <name evidence="3" type="ORF">D7Z94_09825</name>
</gene>
<keyword evidence="3" id="KW-0489">Methyltransferase</keyword>
<dbReference type="Pfam" id="PF13649">
    <property type="entry name" value="Methyltransf_25"/>
    <property type="match status" value="1"/>
</dbReference>
<dbReference type="PANTHER" id="PTHR43861">
    <property type="entry name" value="TRANS-ACONITATE 2-METHYLTRANSFERASE-RELATED"/>
    <property type="match status" value="1"/>
</dbReference>
<feature type="domain" description="Methyltransferase" evidence="2">
    <location>
        <begin position="63"/>
        <end position="155"/>
    </location>
</feature>
<name>A0A3B0CB38_9FLAO</name>
<dbReference type="Gene3D" id="3.40.50.150">
    <property type="entry name" value="Vaccinia Virus protein VP39"/>
    <property type="match status" value="1"/>
</dbReference>
<dbReference type="InterPro" id="IPR029063">
    <property type="entry name" value="SAM-dependent_MTases_sf"/>
</dbReference>
<evidence type="ECO:0000313" key="4">
    <source>
        <dbReference type="Proteomes" id="UP000276603"/>
    </source>
</evidence>
<comment type="caution">
    <text evidence="3">The sequence shown here is derived from an EMBL/GenBank/DDBJ whole genome shotgun (WGS) entry which is preliminary data.</text>
</comment>
<dbReference type="CDD" id="cd02440">
    <property type="entry name" value="AdoMet_MTases"/>
    <property type="match status" value="1"/>
</dbReference>
<dbReference type="GO" id="GO:0008168">
    <property type="term" value="F:methyltransferase activity"/>
    <property type="evidence" value="ECO:0007669"/>
    <property type="project" value="UniProtKB-KW"/>
</dbReference>
<evidence type="ECO:0000313" key="3">
    <source>
        <dbReference type="EMBL" id="RKN81229.1"/>
    </source>
</evidence>
<dbReference type="InterPro" id="IPR041698">
    <property type="entry name" value="Methyltransf_25"/>
</dbReference>
<evidence type="ECO:0000256" key="1">
    <source>
        <dbReference type="ARBA" id="ARBA00022679"/>
    </source>
</evidence>
<dbReference type="GO" id="GO:0032259">
    <property type="term" value="P:methylation"/>
    <property type="evidence" value="ECO:0007669"/>
    <property type="project" value="UniProtKB-KW"/>
</dbReference>
<dbReference type="EMBL" id="RBCJ01000002">
    <property type="protein sequence ID" value="RKN81229.1"/>
    <property type="molecule type" value="Genomic_DNA"/>
</dbReference>
<reference evidence="3 4" key="1">
    <citation type="submission" date="2018-10" db="EMBL/GenBank/DDBJ databases">
        <title>Ulvibacterium marinum gen. nov., sp. nov., a novel marine bacterium of the family Flavobacteriaceae, isolated from a culture of the green alga Ulva prolifera.</title>
        <authorList>
            <person name="Zhang Z."/>
        </authorList>
    </citation>
    <scope>NUCLEOTIDE SEQUENCE [LARGE SCALE GENOMIC DNA]</scope>
    <source>
        <strain evidence="3 4">CCMM003</strain>
    </source>
</reference>
<dbReference type="AlphaFoldDB" id="A0A3B0CB38"/>
<dbReference type="OrthoDB" id="9800454at2"/>
<evidence type="ECO:0000259" key="2">
    <source>
        <dbReference type="Pfam" id="PF13649"/>
    </source>
</evidence>
<keyword evidence="1 3" id="KW-0808">Transferase</keyword>
<organism evidence="3 4">
    <name type="scientific">Ulvibacterium marinum</name>
    <dbReference type="NCBI Taxonomy" id="2419782"/>
    <lineage>
        <taxon>Bacteria</taxon>
        <taxon>Pseudomonadati</taxon>
        <taxon>Bacteroidota</taxon>
        <taxon>Flavobacteriia</taxon>
        <taxon>Flavobacteriales</taxon>
        <taxon>Flavobacteriaceae</taxon>
        <taxon>Ulvibacterium</taxon>
    </lineage>
</organism>